<evidence type="ECO:0000256" key="1">
    <source>
        <dbReference type="ARBA" id="ARBA00022723"/>
    </source>
</evidence>
<evidence type="ECO:0000259" key="3">
    <source>
        <dbReference type="Pfam" id="PF03171"/>
    </source>
</evidence>
<evidence type="ECO:0000256" key="2">
    <source>
        <dbReference type="ARBA" id="ARBA00023004"/>
    </source>
</evidence>
<dbReference type="EMBL" id="JAAALK010000284">
    <property type="protein sequence ID" value="KAG8067205.1"/>
    <property type="molecule type" value="Genomic_DNA"/>
</dbReference>
<reference evidence="4" key="1">
    <citation type="journal article" date="2021" name="bioRxiv">
        <title>Whole Genome Assembly and Annotation of Northern Wild Rice, Zizania palustris L., Supports a Whole Genome Duplication in the Zizania Genus.</title>
        <authorList>
            <person name="Haas M."/>
            <person name="Kono T."/>
            <person name="Macchietto M."/>
            <person name="Millas R."/>
            <person name="McGilp L."/>
            <person name="Shao M."/>
            <person name="Duquette J."/>
            <person name="Hirsch C.N."/>
            <person name="Kimball J."/>
        </authorList>
    </citation>
    <scope>NUCLEOTIDE SEQUENCE</scope>
    <source>
        <tissue evidence="4">Fresh leaf tissue</tissue>
    </source>
</reference>
<dbReference type="Pfam" id="PF03171">
    <property type="entry name" value="2OG-FeII_Oxy"/>
    <property type="match status" value="1"/>
</dbReference>
<reference evidence="4" key="2">
    <citation type="submission" date="2021-02" db="EMBL/GenBank/DDBJ databases">
        <authorList>
            <person name="Kimball J.A."/>
            <person name="Haas M.W."/>
            <person name="Macchietto M."/>
            <person name="Kono T."/>
            <person name="Duquette J."/>
            <person name="Shao M."/>
        </authorList>
    </citation>
    <scope>NUCLEOTIDE SEQUENCE</scope>
    <source>
        <tissue evidence="4">Fresh leaf tissue</tissue>
    </source>
</reference>
<keyword evidence="2" id="KW-0408">Iron</keyword>
<evidence type="ECO:0000313" key="4">
    <source>
        <dbReference type="EMBL" id="KAG8067205.1"/>
    </source>
</evidence>
<dbReference type="InterPro" id="IPR044861">
    <property type="entry name" value="IPNS-like_FE2OG_OXY"/>
</dbReference>
<evidence type="ECO:0000313" key="5">
    <source>
        <dbReference type="Proteomes" id="UP000729402"/>
    </source>
</evidence>
<protein>
    <recommendedName>
        <fullName evidence="3">Isopenicillin N synthase-like Fe(2+) 2OG dioxygenase domain-containing protein</fullName>
    </recommendedName>
</protein>
<keyword evidence="1" id="KW-0479">Metal-binding</keyword>
<dbReference type="GO" id="GO:0046872">
    <property type="term" value="F:metal ion binding"/>
    <property type="evidence" value="ECO:0007669"/>
    <property type="project" value="UniProtKB-KW"/>
</dbReference>
<dbReference type="AlphaFoldDB" id="A0A8J5S2A0"/>
<dbReference type="OrthoDB" id="288590at2759"/>
<dbReference type="PANTHER" id="PTHR47991">
    <property type="entry name" value="OXOGLUTARATE/IRON-DEPENDENT DIOXYGENASE"/>
    <property type="match status" value="1"/>
</dbReference>
<sequence>MYSLLKSLGAHPHPNAQDQRQWELVNHGVPKELLDRVKEVCSESYRRREEAFMASEPVRTLERLVEAERCVPRRAAEAGAFFGTKVSHYPPCPRPDLITGLRAHTDAGGVLLKDDHVGGLQVLKGGQWTDVQPLADAIVVNTGDQLVELRC</sequence>
<keyword evidence="5" id="KW-1185">Reference proteome</keyword>
<organism evidence="4 5">
    <name type="scientific">Zizania palustris</name>
    <name type="common">Northern wild rice</name>
    <dbReference type="NCBI Taxonomy" id="103762"/>
    <lineage>
        <taxon>Eukaryota</taxon>
        <taxon>Viridiplantae</taxon>
        <taxon>Streptophyta</taxon>
        <taxon>Embryophyta</taxon>
        <taxon>Tracheophyta</taxon>
        <taxon>Spermatophyta</taxon>
        <taxon>Magnoliopsida</taxon>
        <taxon>Liliopsida</taxon>
        <taxon>Poales</taxon>
        <taxon>Poaceae</taxon>
        <taxon>BOP clade</taxon>
        <taxon>Oryzoideae</taxon>
        <taxon>Oryzeae</taxon>
        <taxon>Zizaniinae</taxon>
        <taxon>Zizania</taxon>
    </lineage>
</organism>
<proteinExistence type="predicted"/>
<gene>
    <name evidence="4" type="ORF">GUJ93_ZPchr0005g16194</name>
</gene>
<dbReference type="Proteomes" id="UP000729402">
    <property type="component" value="Unassembled WGS sequence"/>
</dbReference>
<dbReference type="InterPro" id="IPR050295">
    <property type="entry name" value="Plant_2OG-oxidoreductases"/>
</dbReference>
<accession>A0A8J5S2A0</accession>
<feature type="domain" description="Isopenicillin N synthase-like Fe(2+) 2OG dioxygenase" evidence="3">
    <location>
        <begin position="86"/>
        <end position="146"/>
    </location>
</feature>
<comment type="caution">
    <text evidence="4">The sequence shown here is derived from an EMBL/GenBank/DDBJ whole genome shotgun (WGS) entry which is preliminary data.</text>
</comment>
<name>A0A8J5S2A0_ZIZPA</name>